<evidence type="ECO:0000259" key="1">
    <source>
        <dbReference type="Pfam" id="PF07883"/>
    </source>
</evidence>
<dbReference type="InterPro" id="IPR011051">
    <property type="entry name" value="RmlC_Cupin_sf"/>
</dbReference>
<comment type="caution">
    <text evidence="2">The sequence shown here is derived from an EMBL/GenBank/DDBJ whole genome shotgun (WGS) entry which is preliminary data.</text>
</comment>
<gene>
    <name evidence="2" type="ORF">CLTHE_09560</name>
</gene>
<dbReference type="EMBL" id="LTAY01000026">
    <property type="protein sequence ID" value="OPX49201.1"/>
    <property type="molecule type" value="Genomic_DNA"/>
</dbReference>
<feature type="domain" description="Cupin type-2" evidence="1">
    <location>
        <begin position="25"/>
        <end position="88"/>
    </location>
</feature>
<dbReference type="Gene3D" id="2.60.120.10">
    <property type="entry name" value="Jelly Rolls"/>
    <property type="match status" value="1"/>
</dbReference>
<dbReference type="Proteomes" id="UP000191448">
    <property type="component" value="Unassembled WGS sequence"/>
</dbReference>
<proteinExistence type="predicted"/>
<dbReference type="RefSeq" id="WP_080022242.1">
    <property type="nucleotide sequence ID" value="NZ_LTAY01000026.1"/>
</dbReference>
<dbReference type="InterPro" id="IPR014710">
    <property type="entry name" value="RmlC-like_jellyroll"/>
</dbReference>
<sequence length="94" mass="10718">MKLNLNKIKESKLMLTKNESFKVMYFEFEPGKGLPNHHHDGDAAIQVLEGKVSFNFVDGESCLLEKNDFLPFDARHTHNVIAEEKSKVLVFIGL</sequence>
<accession>A0A1V4SXG9</accession>
<dbReference type="Pfam" id="PF07883">
    <property type="entry name" value="Cupin_2"/>
    <property type="match status" value="1"/>
</dbReference>
<dbReference type="SUPFAM" id="SSF51182">
    <property type="entry name" value="RmlC-like cupins"/>
    <property type="match status" value="1"/>
</dbReference>
<protein>
    <submittedName>
        <fullName evidence="2">Cupin domain protein</fullName>
    </submittedName>
</protein>
<dbReference type="InterPro" id="IPR013096">
    <property type="entry name" value="Cupin_2"/>
</dbReference>
<dbReference type="OrthoDB" id="1752602at2"/>
<evidence type="ECO:0000313" key="2">
    <source>
        <dbReference type="EMBL" id="OPX49201.1"/>
    </source>
</evidence>
<name>A0A1V4SXG9_9CLOT</name>
<organism evidence="2 3">
    <name type="scientific">Clostridium thermobutyricum DSM 4928</name>
    <dbReference type="NCBI Taxonomy" id="1121339"/>
    <lineage>
        <taxon>Bacteria</taxon>
        <taxon>Bacillati</taxon>
        <taxon>Bacillota</taxon>
        <taxon>Clostridia</taxon>
        <taxon>Eubacteriales</taxon>
        <taxon>Clostridiaceae</taxon>
        <taxon>Clostridium</taxon>
    </lineage>
</organism>
<reference evidence="2 3" key="1">
    <citation type="submission" date="2016-02" db="EMBL/GenBank/DDBJ databases">
        <title>Genome sequence of Clostridium thermobutyricum DSM 4928.</title>
        <authorList>
            <person name="Poehlein A."/>
            <person name="Daniel R."/>
        </authorList>
    </citation>
    <scope>NUCLEOTIDE SEQUENCE [LARGE SCALE GENOMIC DNA]</scope>
    <source>
        <strain evidence="2 3">DSM 4928</strain>
    </source>
</reference>
<evidence type="ECO:0000313" key="3">
    <source>
        <dbReference type="Proteomes" id="UP000191448"/>
    </source>
</evidence>
<dbReference type="AlphaFoldDB" id="A0A1V4SXG9"/>